<keyword evidence="7" id="KW-0472">Membrane</keyword>
<dbReference type="GO" id="GO:0009003">
    <property type="term" value="F:signal peptidase activity"/>
    <property type="evidence" value="ECO:0007669"/>
    <property type="project" value="UniProtKB-EC"/>
</dbReference>
<sequence length="203" mass="23123">MTFKGIIREIISTLIWVAVIFLGIKVFYAYVMEPFIVDGRSMEYTLHDGEKMFMMKLNDIERFDVVVFPAPGGSISTDEPQSLYIKRVIGVPGDTIAYQDDQLILNGVQMDEPYLDDMRADVLGNFTSDFQLEEITGTATVPEGRVFVMGDNRRNSLDGRSFGFIYAEDIIGEADYIYWPLSSMRALDQYEMNENQDTIVQSD</sequence>
<dbReference type="Proteomes" id="UP000571018">
    <property type="component" value="Unassembled WGS sequence"/>
</dbReference>
<dbReference type="AlphaFoldDB" id="A0A839A4I3"/>
<comment type="similarity">
    <text evidence="3 7">Belongs to the peptidase S26 family.</text>
</comment>
<protein>
    <recommendedName>
        <fullName evidence="4 7">Signal peptidase I</fullName>
        <ecNumber evidence="4 7">3.4.21.89</ecNumber>
    </recommendedName>
</protein>
<reference evidence="9 10" key="1">
    <citation type="submission" date="2020-06" db="EMBL/GenBank/DDBJ databases">
        <title>Reclassification of Facklamia ignava, Facklamia soureckii and Facklami tabacinasalis as Falseniella iganva gen. nov., comb. nov., Hutsoniella ignava gen. nov., comb. nov., and Ruoffia tabacinasalis gen. nov., comb. nov and description of Ruoffia haltotolerans sp. nov., isolated from hypersaline Inland Sea of Qatar.</title>
        <authorList>
            <person name="Fotedar R."/>
            <person name="Sankaranarayanan K."/>
            <person name="Lawson P."/>
            <person name="Caldwell M."/>
            <person name="Zeyara A."/>
            <person name="Al Malki A."/>
            <person name="Ali M."/>
        </authorList>
    </citation>
    <scope>NUCLEOTIDE SEQUENCE [LARGE SCALE GENOMIC DNA]</scope>
    <source>
        <strain evidence="9 10">INB8</strain>
    </source>
</reference>
<feature type="active site" evidence="6">
    <location>
        <position position="86"/>
    </location>
</feature>
<dbReference type="PRINTS" id="PR00727">
    <property type="entry name" value="LEADERPTASE"/>
</dbReference>
<dbReference type="GO" id="GO:0006465">
    <property type="term" value="P:signal peptide processing"/>
    <property type="evidence" value="ECO:0007669"/>
    <property type="project" value="InterPro"/>
</dbReference>
<keyword evidence="5 7" id="KW-0378">Hydrolase</keyword>
<evidence type="ECO:0000256" key="1">
    <source>
        <dbReference type="ARBA" id="ARBA00000677"/>
    </source>
</evidence>
<feature type="domain" description="Peptidase S26" evidence="8">
    <location>
        <begin position="12"/>
        <end position="179"/>
    </location>
</feature>
<feature type="transmembrane region" description="Helical" evidence="7">
    <location>
        <begin position="12"/>
        <end position="31"/>
    </location>
</feature>
<keyword evidence="7" id="KW-0812">Transmembrane</keyword>
<gene>
    <name evidence="9" type="primary">lepB</name>
    <name evidence="9" type="ORF">HW423_05035</name>
</gene>
<dbReference type="PROSITE" id="PS00761">
    <property type="entry name" value="SPASE_I_3"/>
    <property type="match status" value="1"/>
</dbReference>
<dbReference type="InterPro" id="IPR019757">
    <property type="entry name" value="Pept_S26A_signal_pept_1_Lys-AS"/>
</dbReference>
<evidence type="ECO:0000313" key="10">
    <source>
        <dbReference type="Proteomes" id="UP000571018"/>
    </source>
</evidence>
<dbReference type="PANTHER" id="PTHR43390:SF1">
    <property type="entry name" value="CHLOROPLAST PROCESSING PEPTIDASE"/>
    <property type="match status" value="1"/>
</dbReference>
<dbReference type="SUPFAM" id="SSF51306">
    <property type="entry name" value="LexA/Signal peptidase"/>
    <property type="match status" value="1"/>
</dbReference>
<dbReference type="PANTHER" id="PTHR43390">
    <property type="entry name" value="SIGNAL PEPTIDASE I"/>
    <property type="match status" value="1"/>
</dbReference>
<keyword evidence="7" id="KW-0645">Protease</keyword>
<dbReference type="EMBL" id="JACAOA010000010">
    <property type="protein sequence ID" value="MBA5729146.1"/>
    <property type="molecule type" value="Genomic_DNA"/>
</dbReference>
<dbReference type="Pfam" id="PF10502">
    <property type="entry name" value="Peptidase_S26"/>
    <property type="match status" value="1"/>
</dbReference>
<evidence type="ECO:0000259" key="8">
    <source>
        <dbReference type="Pfam" id="PF10502"/>
    </source>
</evidence>
<keyword evidence="7" id="KW-1133">Transmembrane helix</keyword>
<dbReference type="GO" id="GO:0004252">
    <property type="term" value="F:serine-type endopeptidase activity"/>
    <property type="evidence" value="ECO:0007669"/>
    <property type="project" value="InterPro"/>
</dbReference>
<dbReference type="PROSITE" id="PS00760">
    <property type="entry name" value="SPASE_I_2"/>
    <property type="match status" value="1"/>
</dbReference>
<evidence type="ECO:0000256" key="3">
    <source>
        <dbReference type="ARBA" id="ARBA00009370"/>
    </source>
</evidence>
<organism evidence="9 10">
    <name type="scientific">Ruoffia halotolerans</name>
    <dbReference type="NCBI Taxonomy" id="2748684"/>
    <lineage>
        <taxon>Bacteria</taxon>
        <taxon>Bacillati</taxon>
        <taxon>Bacillota</taxon>
        <taxon>Bacilli</taxon>
        <taxon>Lactobacillales</taxon>
        <taxon>Aerococcaceae</taxon>
        <taxon>Ruoffia</taxon>
    </lineage>
</organism>
<accession>A0A839A4I3</accession>
<evidence type="ECO:0000256" key="6">
    <source>
        <dbReference type="PIRSR" id="PIRSR600223-1"/>
    </source>
</evidence>
<dbReference type="NCBIfam" id="TIGR02227">
    <property type="entry name" value="sigpep_I_bact"/>
    <property type="match status" value="1"/>
</dbReference>
<dbReference type="InterPro" id="IPR019758">
    <property type="entry name" value="Pept_S26A_signal_pept_1_CS"/>
</dbReference>
<comment type="caution">
    <text evidence="9">The sequence shown here is derived from an EMBL/GenBank/DDBJ whole genome shotgun (WGS) entry which is preliminary data.</text>
</comment>
<evidence type="ECO:0000256" key="2">
    <source>
        <dbReference type="ARBA" id="ARBA00004401"/>
    </source>
</evidence>
<keyword evidence="10" id="KW-1185">Reference proteome</keyword>
<evidence type="ECO:0000313" key="9">
    <source>
        <dbReference type="EMBL" id="MBA5729146.1"/>
    </source>
</evidence>
<comment type="subcellular location">
    <subcellularLocation>
        <location evidence="2">Cell membrane</location>
        <topology evidence="2">Single-pass type II membrane protein</topology>
    </subcellularLocation>
    <subcellularLocation>
        <location evidence="7">Membrane</location>
        <topology evidence="7">Single-pass type II membrane protein</topology>
    </subcellularLocation>
</comment>
<name>A0A839A4I3_9LACT</name>
<dbReference type="InterPro" id="IPR036286">
    <property type="entry name" value="LexA/Signal_pep-like_sf"/>
</dbReference>
<evidence type="ECO:0000256" key="5">
    <source>
        <dbReference type="ARBA" id="ARBA00022801"/>
    </source>
</evidence>
<dbReference type="Gene3D" id="2.10.109.10">
    <property type="entry name" value="Umud Fragment, subunit A"/>
    <property type="match status" value="1"/>
</dbReference>
<dbReference type="GO" id="GO:0005886">
    <property type="term" value="C:plasma membrane"/>
    <property type="evidence" value="ECO:0007669"/>
    <property type="project" value="UniProtKB-SubCell"/>
</dbReference>
<proteinExistence type="inferred from homology"/>
<dbReference type="InterPro" id="IPR019533">
    <property type="entry name" value="Peptidase_S26"/>
</dbReference>
<dbReference type="RefSeq" id="WP_218930850.1">
    <property type="nucleotide sequence ID" value="NZ_JACAOA010000010.1"/>
</dbReference>
<evidence type="ECO:0000256" key="7">
    <source>
        <dbReference type="RuleBase" id="RU362042"/>
    </source>
</evidence>
<evidence type="ECO:0000256" key="4">
    <source>
        <dbReference type="ARBA" id="ARBA00013208"/>
    </source>
</evidence>
<comment type="catalytic activity">
    <reaction evidence="1 7">
        <text>Cleavage of hydrophobic, N-terminal signal or leader sequences from secreted and periplasmic proteins.</text>
        <dbReference type="EC" id="3.4.21.89"/>
    </reaction>
</comment>
<dbReference type="EC" id="3.4.21.89" evidence="4 7"/>
<dbReference type="InterPro" id="IPR000223">
    <property type="entry name" value="Pept_S26A_signal_pept_1"/>
</dbReference>
<dbReference type="CDD" id="cd06530">
    <property type="entry name" value="S26_SPase_I"/>
    <property type="match status" value="1"/>
</dbReference>
<feature type="active site" evidence="6">
    <location>
        <position position="41"/>
    </location>
</feature>